<dbReference type="EMBL" id="ASPP01000231">
    <property type="protein sequence ID" value="ETO36828.1"/>
    <property type="molecule type" value="Genomic_DNA"/>
</dbReference>
<dbReference type="AlphaFoldDB" id="X6PFE3"/>
<protein>
    <submittedName>
        <fullName evidence="2">Uncharacterized protein</fullName>
    </submittedName>
</protein>
<accession>X6PFE3</accession>
<feature type="compositionally biased region" description="Polar residues" evidence="1">
    <location>
        <begin position="42"/>
        <end position="58"/>
    </location>
</feature>
<evidence type="ECO:0000256" key="1">
    <source>
        <dbReference type="SAM" id="MobiDB-lite"/>
    </source>
</evidence>
<sequence length="189" mass="21182">MSRSRSQTKNKKHREKKQDETAWRSKSVASSEREASGRATPESPSITPPSNTSMTITTIAIPKDKSSGKTSENKKRNSKEFVIEEQKGAEKNVNKKYTTNSNHVNFNICFYRNAKGNDSNSNEAGEGIMTREPKKQQQYRGNQLAPVGAIAAPLLFHPSTGNDLSNQSTMFRPRSASLSVYTCLYMYMY</sequence>
<feature type="compositionally biased region" description="Basic and acidic residues" evidence="1">
    <location>
        <begin position="62"/>
        <end position="86"/>
    </location>
</feature>
<dbReference type="Proteomes" id="UP000023152">
    <property type="component" value="Unassembled WGS sequence"/>
</dbReference>
<evidence type="ECO:0000313" key="2">
    <source>
        <dbReference type="EMBL" id="ETO36828.1"/>
    </source>
</evidence>
<organism evidence="2 3">
    <name type="scientific">Reticulomyxa filosa</name>
    <dbReference type="NCBI Taxonomy" id="46433"/>
    <lineage>
        <taxon>Eukaryota</taxon>
        <taxon>Sar</taxon>
        <taxon>Rhizaria</taxon>
        <taxon>Retaria</taxon>
        <taxon>Foraminifera</taxon>
        <taxon>Monothalamids</taxon>
        <taxon>Reticulomyxidae</taxon>
        <taxon>Reticulomyxa</taxon>
    </lineage>
</organism>
<proteinExistence type="predicted"/>
<evidence type="ECO:0000313" key="3">
    <source>
        <dbReference type="Proteomes" id="UP000023152"/>
    </source>
</evidence>
<feature type="compositionally biased region" description="Basic residues" evidence="1">
    <location>
        <begin position="1"/>
        <end position="15"/>
    </location>
</feature>
<name>X6PFE3_RETFI</name>
<reference evidence="2 3" key="1">
    <citation type="journal article" date="2013" name="Curr. Biol.">
        <title>The Genome of the Foraminiferan Reticulomyxa filosa.</title>
        <authorList>
            <person name="Glockner G."/>
            <person name="Hulsmann N."/>
            <person name="Schleicher M."/>
            <person name="Noegel A.A."/>
            <person name="Eichinger L."/>
            <person name="Gallinger C."/>
            <person name="Pawlowski J."/>
            <person name="Sierra R."/>
            <person name="Euteneuer U."/>
            <person name="Pillet L."/>
            <person name="Moustafa A."/>
            <person name="Platzer M."/>
            <person name="Groth M."/>
            <person name="Szafranski K."/>
            <person name="Schliwa M."/>
        </authorList>
    </citation>
    <scope>NUCLEOTIDE SEQUENCE [LARGE SCALE GENOMIC DNA]</scope>
</reference>
<gene>
    <name evidence="2" type="ORF">RFI_00234</name>
</gene>
<feature type="non-terminal residue" evidence="2">
    <location>
        <position position="189"/>
    </location>
</feature>
<keyword evidence="3" id="KW-1185">Reference proteome</keyword>
<feature type="region of interest" description="Disordered" evidence="1">
    <location>
        <begin position="1"/>
        <end position="86"/>
    </location>
</feature>
<comment type="caution">
    <text evidence="2">The sequence shown here is derived from an EMBL/GenBank/DDBJ whole genome shotgun (WGS) entry which is preliminary data.</text>
</comment>